<accession>A0ABN9MEN8</accession>
<dbReference type="Proteomes" id="UP001176940">
    <property type="component" value="Unassembled WGS sequence"/>
</dbReference>
<comment type="caution">
    <text evidence="1">The sequence shown here is derived from an EMBL/GenBank/DDBJ whole genome shotgun (WGS) entry which is preliminary data.</text>
</comment>
<dbReference type="EMBL" id="CAUEEQ010065959">
    <property type="protein sequence ID" value="CAJ0965232.1"/>
    <property type="molecule type" value="Genomic_DNA"/>
</dbReference>
<sequence>MQQCWKCYKRQFMETVSNWGEQSDDHKLVVDNIVTVVKESGEYNKIKKMIDNNEIVPKEIQEQLNSNQSLKELGNIAGKVLLTKYVKNPDKILSLLKKF</sequence>
<name>A0ABN9MEN8_9NEOB</name>
<organism evidence="1 2">
    <name type="scientific">Ranitomeya imitator</name>
    <name type="common">mimic poison frog</name>
    <dbReference type="NCBI Taxonomy" id="111125"/>
    <lineage>
        <taxon>Eukaryota</taxon>
        <taxon>Metazoa</taxon>
        <taxon>Chordata</taxon>
        <taxon>Craniata</taxon>
        <taxon>Vertebrata</taxon>
        <taxon>Euteleostomi</taxon>
        <taxon>Amphibia</taxon>
        <taxon>Batrachia</taxon>
        <taxon>Anura</taxon>
        <taxon>Neobatrachia</taxon>
        <taxon>Hyloidea</taxon>
        <taxon>Dendrobatidae</taxon>
        <taxon>Dendrobatinae</taxon>
        <taxon>Ranitomeya</taxon>
    </lineage>
</organism>
<gene>
    <name evidence="1" type="ORF">RIMI_LOCUS20070394</name>
</gene>
<evidence type="ECO:0000313" key="2">
    <source>
        <dbReference type="Proteomes" id="UP001176940"/>
    </source>
</evidence>
<proteinExistence type="predicted"/>
<evidence type="ECO:0000313" key="1">
    <source>
        <dbReference type="EMBL" id="CAJ0965232.1"/>
    </source>
</evidence>
<protein>
    <submittedName>
        <fullName evidence="1">Uncharacterized protein</fullName>
    </submittedName>
</protein>
<keyword evidence="2" id="KW-1185">Reference proteome</keyword>
<reference evidence="1" key="1">
    <citation type="submission" date="2023-07" db="EMBL/GenBank/DDBJ databases">
        <authorList>
            <person name="Stuckert A."/>
        </authorList>
    </citation>
    <scope>NUCLEOTIDE SEQUENCE</scope>
</reference>